<sequence length="47" mass="5332">MLLLVADQFVIAMTYSSLSFLLGCICLVLIDNLYQFISIVLFYSHLS</sequence>
<evidence type="ECO:0000313" key="2">
    <source>
        <dbReference type="EMBL" id="CAI9086630.1"/>
    </source>
</evidence>
<protein>
    <submittedName>
        <fullName evidence="2">Uncharacterized protein</fullName>
    </submittedName>
</protein>
<feature type="transmembrane region" description="Helical" evidence="1">
    <location>
        <begin position="20"/>
        <end position="43"/>
    </location>
</feature>
<proteinExistence type="predicted"/>
<reference evidence="2" key="1">
    <citation type="submission" date="2023-03" db="EMBL/GenBank/DDBJ databases">
        <authorList>
            <person name="Cremers G."/>
            <person name="Picone N."/>
        </authorList>
    </citation>
    <scope>NUCLEOTIDE SEQUENCE</scope>
    <source>
        <strain evidence="2">Sample_alias</strain>
    </source>
</reference>
<keyword evidence="3" id="KW-1185">Reference proteome</keyword>
<gene>
    <name evidence="2" type="ORF">MFUM_2322</name>
</gene>
<keyword evidence="1" id="KW-1133">Transmembrane helix</keyword>
<name>A0ABM9IG10_9BACT</name>
<evidence type="ECO:0000256" key="1">
    <source>
        <dbReference type="SAM" id="Phobius"/>
    </source>
</evidence>
<dbReference type="EMBL" id="OX458932">
    <property type="protein sequence ID" value="CAI9086630.1"/>
    <property type="molecule type" value="Genomic_DNA"/>
</dbReference>
<keyword evidence="1" id="KW-0472">Membrane</keyword>
<accession>A0ABM9IG10</accession>
<dbReference type="Proteomes" id="UP001161497">
    <property type="component" value="Chromosome"/>
</dbReference>
<keyword evidence="1" id="KW-0812">Transmembrane</keyword>
<evidence type="ECO:0000313" key="3">
    <source>
        <dbReference type="Proteomes" id="UP001161497"/>
    </source>
</evidence>
<organism evidence="2 3">
    <name type="scientific">Candidatus Methylacidiphilum fumarolicum</name>
    <dbReference type="NCBI Taxonomy" id="591154"/>
    <lineage>
        <taxon>Bacteria</taxon>
        <taxon>Pseudomonadati</taxon>
        <taxon>Verrucomicrobiota</taxon>
        <taxon>Methylacidiphilae</taxon>
        <taxon>Methylacidiphilales</taxon>
        <taxon>Methylacidiphilaceae</taxon>
        <taxon>Methylacidiphilum (ex Ratnadevi et al. 2023)</taxon>
    </lineage>
</organism>